<organism evidence="7 8">
    <name type="scientific">Candidatus Mediterraneibacter faecigallinarum</name>
    <dbReference type="NCBI Taxonomy" id="2838669"/>
    <lineage>
        <taxon>Bacteria</taxon>
        <taxon>Bacillati</taxon>
        <taxon>Bacillota</taxon>
        <taxon>Clostridia</taxon>
        <taxon>Lachnospirales</taxon>
        <taxon>Lachnospiraceae</taxon>
        <taxon>Mediterraneibacter</taxon>
    </lineage>
</organism>
<keyword evidence="2" id="KW-1003">Cell membrane</keyword>
<feature type="transmembrane region" description="Helical" evidence="6">
    <location>
        <begin position="287"/>
        <end position="304"/>
    </location>
</feature>
<feature type="transmembrane region" description="Helical" evidence="6">
    <location>
        <begin position="201"/>
        <end position="223"/>
    </location>
</feature>
<gene>
    <name evidence="7" type="ORF">H9757_08590</name>
</gene>
<evidence type="ECO:0000313" key="7">
    <source>
        <dbReference type="EMBL" id="HJC39097.1"/>
    </source>
</evidence>
<name>A0A9D2NWA2_9FIRM</name>
<comment type="subcellular location">
    <subcellularLocation>
        <location evidence="1">Cell membrane</location>
        <topology evidence="1">Multi-pass membrane protein</topology>
    </subcellularLocation>
</comment>
<evidence type="ECO:0000313" key="8">
    <source>
        <dbReference type="Proteomes" id="UP000823894"/>
    </source>
</evidence>
<dbReference type="AlphaFoldDB" id="A0A9D2NWA2"/>
<sequence length="467" mass="50803">MSKKAEAKKGFRMPHVFIILLAIMLLIVILSYLIPSGSYERIEDSATGMTVIDPDTFSYVENETPITFIDYFEAIYTGFVNGATIMGTLFISSGMIYILEASGAFGAGISAILKKTKGKEFSVVCIFYTIFVIFGVLGYGEAAYPFYPLAVTIGFALGYDRMVGTGLAIIGSTVGFTSGLMNTFTTGVAQQIVGLPLFSGIGFRAVGLVVFYVIGLVSLYIYCRKIRKNPEASLVKDEYLNQRKEDHTADMGEMNLPRALGLIVFLGTIIIQGYGCIRLGWSFPQIAAIYVIMGMLLALIFRIGPSEACQMFCQGAVRVFAAAFAVGMAQAVVVLMNQACIMDTIVHGMAVLLENKSAILALLIIFVFVTLFNFLVVSGSGKAVIVMPILQPLGEILHINQQVLVLAYQYGDGITNSFWPGSSLVQLSMCGVDYGSWIKFCWKTYLSFIVSAFVLVIIAYAIGYGPF</sequence>
<feature type="transmembrane region" description="Helical" evidence="6">
    <location>
        <begin position="12"/>
        <end position="34"/>
    </location>
</feature>
<dbReference type="Proteomes" id="UP000823894">
    <property type="component" value="Unassembled WGS sequence"/>
</dbReference>
<dbReference type="InterPro" id="IPR051679">
    <property type="entry name" value="DASS-Related_Transporters"/>
</dbReference>
<accession>A0A9D2NWA2</accession>
<evidence type="ECO:0000256" key="6">
    <source>
        <dbReference type="SAM" id="Phobius"/>
    </source>
</evidence>
<keyword evidence="5 6" id="KW-0472">Membrane</keyword>
<feature type="transmembrane region" description="Helical" evidence="6">
    <location>
        <begin position="143"/>
        <end position="159"/>
    </location>
</feature>
<feature type="transmembrane region" description="Helical" evidence="6">
    <location>
        <begin position="357"/>
        <end position="377"/>
    </location>
</feature>
<dbReference type="PANTHER" id="PTHR43652">
    <property type="entry name" value="BASIC AMINO ACID ANTIPORTER YFCC-RELATED"/>
    <property type="match status" value="1"/>
</dbReference>
<dbReference type="Pfam" id="PF03606">
    <property type="entry name" value="DcuC"/>
    <property type="match status" value="1"/>
</dbReference>
<feature type="transmembrane region" description="Helical" evidence="6">
    <location>
        <begin position="74"/>
        <end position="99"/>
    </location>
</feature>
<evidence type="ECO:0000256" key="2">
    <source>
        <dbReference type="ARBA" id="ARBA00022475"/>
    </source>
</evidence>
<comment type="caution">
    <text evidence="7">The sequence shown here is derived from an EMBL/GenBank/DDBJ whole genome shotgun (WGS) entry which is preliminary data.</text>
</comment>
<evidence type="ECO:0000256" key="1">
    <source>
        <dbReference type="ARBA" id="ARBA00004651"/>
    </source>
</evidence>
<feature type="transmembrane region" description="Helical" evidence="6">
    <location>
        <begin position="120"/>
        <end position="137"/>
    </location>
</feature>
<protein>
    <submittedName>
        <fullName evidence="7">TIGR00366 family protein</fullName>
    </submittedName>
</protein>
<feature type="transmembrane region" description="Helical" evidence="6">
    <location>
        <begin position="316"/>
        <end position="337"/>
    </location>
</feature>
<keyword evidence="3 6" id="KW-0812">Transmembrane</keyword>
<evidence type="ECO:0000256" key="3">
    <source>
        <dbReference type="ARBA" id="ARBA00022692"/>
    </source>
</evidence>
<evidence type="ECO:0000256" key="4">
    <source>
        <dbReference type="ARBA" id="ARBA00022989"/>
    </source>
</evidence>
<dbReference type="PANTHER" id="PTHR43652:SF6">
    <property type="entry name" value="ARGININE REPRESSOR"/>
    <property type="match status" value="1"/>
</dbReference>
<keyword evidence="4 6" id="KW-1133">Transmembrane helix</keyword>
<reference evidence="7" key="2">
    <citation type="submission" date="2021-04" db="EMBL/GenBank/DDBJ databases">
        <authorList>
            <person name="Gilroy R."/>
        </authorList>
    </citation>
    <scope>NUCLEOTIDE SEQUENCE</scope>
    <source>
        <strain evidence="7">ChiGjej1B1-1692</strain>
    </source>
</reference>
<feature type="transmembrane region" description="Helical" evidence="6">
    <location>
        <begin position="259"/>
        <end position="281"/>
    </location>
</feature>
<dbReference type="EMBL" id="DWWK01000132">
    <property type="protein sequence ID" value="HJC39097.1"/>
    <property type="molecule type" value="Genomic_DNA"/>
</dbReference>
<dbReference type="InterPro" id="IPR018385">
    <property type="entry name" value="C4_dicarb_anaerob_car-like"/>
</dbReference>
<feature type="transmembrane region" description="Helical" evidence="6">
    <location>
        <begin position="166"/>
        <end position="189"/>
    </location>
</feature>
<proteinExistence type="predicted"/>
<evidence type="ECO:0000256" key="5">
    <source>
        <dbReference type="ARBA" id="ARBA00023136"/>
    </source>
</evidence>
<feature type="transmembrane region" description="Helical" evidence="6">
    <location>
        <begin position="445"/>
        <end position="464"/>
    </location>
</feature>
<dbReference type="GO" id="GO:0005886">
    <property type="term" value="C:plasma membrane"/>
    <property type="evidence" value="ECO:0007669"/>
    <property type="project" value="UniProtKB-SubCell"/>
</dbReference>
<reference evidence="7" key="1">
    <citation type="journal article" date="2021" name="PeerJ">
        <title>Extensive microbial diversity within the chicken gut microbiome revealed by metagenomics and culture.</title>
        <authorList>
            <person name="Gilroy R."/>
            <person name="Ravi A."/>
            <person name="Getino M."/>
            <person name="Pursley I."/>
            <person name="Horton D.L."/>
            <person name="Alikhan N.F."/>
            <person name="Baker D."/>
            <person name="Gharbi K."/>
            <person name="Hall N."/>
            <person name="Watson M."/>
            <person name="Adriaenssens E.M."/>
            <person name="Foster-Nyarko E."/>
            <person name="Jarju S."/>
            <person name="Secka A."/>
            <person name="Antonio M."/>
            <person name="Oren A."/>
            <person name="Chaudhuri R.R."/>
            <person name="La Ragione R."/>
            <person name="Hildebrand F."/>
            <person name="Pallen M.J."/>
        </authorList>
    </citation>
    <scope>NUCLEOTIDE SEQUENCE</scope>
    <source>
        <strain evidence="7">ChiGjej1B1-1692</strain>
    </source>
</reference>